<evidence type="ECO:0000313" key="3">
    <source>
        <dbReference type="Proteomes" id="UP001165302"/>
    </source>
</evidence>
<organism evidence="2 3">
    <name type="scientific">Sphingobacterium bovistauri</name>
    <dbReference type="NCBI Taxonomy" id="2781959"/>
    <lineage>
        <taxon>Bacteria</taxon>
        <taxon>Pseudomonadati</taxon>
        <taxon>Bacteroidota</taxon>
        <taxon>Sphingobacteriia</taxon>
        <taxon>Sphingobacteriales</taxon>
        <taxon>Sphingobacteriaceae</taxon>
        <taxon>Sphingobacterium</taxon>
    </lineage>
</organism>
<keyword evidence="3" id="KW-1185">Reference proteome</keyword>
<dbReference type="Proteomes" id="UP001165302">
    <property type="component" value="Unassembled WGS sequence"/>
</dbReference>
<dbReference type="EMBL" id="JADEYP010000030">
    <property type="protein sequence ID" value="MCA5006297.1"/>
    <property type="molecule type" value="Genomic_DNA"/>
</dbReference>
<feature type="domain" description="Glycosyl transferase family 1" evidence="1">
    <location>
        <begin position="177"/>
        <end position="349"/>
    </location>
</feature>
<accession>A0ABS7Z9P8</accession>
<comment type="caution">
    <text evidence="2">The sequence shown here is derived from an EMBL/GenBank/DDBJ whole genome shotgun (WGS) entry which is preliminary data.</text>
</comment>
<protein>
    <submittedName>
        <fullName evidence="2">Glycosyltransferase family 4 protein</fullName>
    </submittedName>
</protein>
<name>A0ABS7Z9P8_9SPHI</name>
<dbReference type="Gene3D" id="3.40.50.2000">
    <property type="entry name" value="Glycogen Phosphorylase B"/>
    <property type="match status" value="2"/>
</dbReference>
<proteinExistence type="predicted"/>
<dbReference type="RefSeq" id="WP_225554656.1">
    <property type="nucleotide sequence ID" value="NZ_JADEYP010000030.1"/>
</dbReference>
<dbReference type="InterPro" id="IPR001296">
    <property type="entry name" value="Glyco_trans_1"/>
</dbReference>
<reference evidence="2" key="1">
    <citation type="submission" date="2020-10" db="EMBL/GenBank/DDBJ databases">
        <authorList>
            <person name="Lu T."/>
            <person name="Wang Q."/>
            <person name="Han X."/>
        </authorList>
    </citation>
    <scope>NUCLEOTIDE SEQUENCE</scope>
    <source>
        <strain evidence="2">WQ 366</strain>
    </source>
</reference>
<dbReference type="PANTHER" id="PTHR12526">
    <property type="entry name" value="GLYCOSYLTRANSFERASE"/>
    <property type="match status" value="1"/>
</dbReference>
<dbReference type="CDD" id="cd03822">
    <property type="entry name" value="GT4_mannosyltransferase-like"/>
    <property type="match status" value="1"/>
</dbReference>
<sequence>MKVAILSTYLPNKCGIATYSNDLFKSLNEFNISNIDIIAIDSQELFEYPDEVKFIIDKNNITHYETAAYFINVIYDVIIIQHEFGIYGGTDGEFILNLFNKISIPIITNFHTLLYPPSTNQKRIIQEIANKSTIVTLMTQRAVNILLDMIQIDSKKIRLIPHGVPSFDISQRSARLILNFKKSTFILLSFGFLGRGKGFETAIEAVTKIQYDNFIYIILGTTHPNVLKHEGEAYRELLINKSIKLGIQDKIIFIDEFASEEKLKTYLSATDMYVTPYPNENQISSGTLSFAVGAGAAVISTPYIYAKDLLANDVGILFDFNDSNALANNINQLIQNPQKLKYYRNQAKNLGNTMIWSIVAQQHFNILNLLNKQNDS</sequence>
<dbReference type="SUPFAM" id="SSF53756">
    <property type="entry name" value="UDP-Glycosyltransferase/glycogen phosphorylase"/>
    <property type="match status" value="1"/>
</dbReference>
<evidence type="ECO:0000259" key="1">
    <source>
        <dbReference type="Pfam" id="PF00534"/>
    </source>
</evidence>
<dbReference type="PANTHER" id="PTHR12526:SF572">
    <property type="entry name" value="BLL5144 PROTEIN"/>
    <property type="match status" value="1"/>
</dbReference>
<evidence type="ECO:0000313" key="2">
    <source>
        <dbReference type="EMBL" id="MCA5006297.1"/>
    </source>
</evidence>
<gene>
    <name evidence="2" type="ORF">IPZ78_14175</name>
</gene>
<dbReference type="Pfam" id="PF00534">
    <property type="entry name" value="Glycos_transf_1"/>
    <property type="match status" value="1"/>
</dbReference>